<protein>
    <submittedName>
        <fullName evidence="1">Uncharacterized protein</fullName>
    </submittedName>
</protein>
<sequence>MVYREISSECECELLQEYLRHLWDWEKPWGPDLTLLHSMSTQKAIPYPIQLHP</sequence>
<keyword evidence="2" id="KW-1185">Reference proteome</keyword>
<reference evidence="1" key="1">
    <citation type="journal article" date="2019" name="bioRxiv">
        <title>The Genome of the Zebra Mussel, Dreissena polymorpha: A Resource for Invasive Species Research.</title>
        <authorList>
            <person name="McCartney M.A."/>
            <person name="Auch B."/>
            <person name="Kono T."/>
            <person name="Mallez S."/>
            <person name="Zhang Y."/>
            <person name="Obille A."/>
            <person name="Becker A."/>
            <person name="Abrahante J.E."/>
            <person name="Garbe J."/>
            <person name="Badalamenti J.P."/>
            <person name="Herman A."/>
            <person name="Mangelson H."/>
            <person name="Liachko I."/>
            <person name="Sullivan S."/>
            <person name="Sone E.D."/>
            <person name="Koren S."/>
            <person name="Silverstein K.A.T."/>
            <person name="Beckman K.B."/>
            <person name="Gohl D.M."/>
        </authorList>
    </citation>
    <scope>NUCLEOTIDE SEQUENCE</scope>
    <source>
        <strain evidence="1">Duluth1</strain>
        <tissue evidence="1">Whole animal</tissue>
    </source>
</reference>
<gene>
    <name evidence="1" type="ORF">DPMN_025508</name>
</gene>
<evidence type="ECO:0000313" key="1">
    <source>
        <dbReference type="EMBL" id="KAH3862541.1"/>
    </source>
</evidence>
<dbReference type="Proteomes" id="UP000828390">
    <property type="component" value="Unassembled WGS sequence"/>
</dbReference>
<proteinExistence type="predicted"/>
<evidence type="ECO:0000313" key="2">
    <source>
        <dbReference type="Proteomes" id="UP000828390"/>
    </source>
</evidence>
<comment type="caution">
    <text evidence="1">The sequence shown here is derived from an EMBL/GenBank/DDBJ whole genome shotgun (WGS) entry which is preliminary data.</text>
</comment>
<name>A0A9D4LTE6_DREPO</name>
<organism evidence="1 2">
    <name type="scientific">Dreissena polymorpha</name>
    <name type="common">Zebra mussel</name>
    <name type="synonym">Mytilus polymorpha</name>
    <dbReference type="NCBI Taxonomy" id="45954"/>
    <lineage>
        <taxon>Eukaryota</taxon>
        <taxon>Metazoa</taxon>
        <taxon>Spiralia</taxon>
        <taxon>Lophotrochozoa</taxon>
        <taxon>Mollusca</taxon>
        <taxon>Bivalvia</taxon>
        <taxon>Autobranchia</taxon>
        <taxon>Heteroconchia</taxon>
        <taxon>Euheterodonta</taxon>
        <taxon>Imparidentia</taxon>
        <taxon>Neoheterodontei</taxon>
        <taxon>Myida</taxon>
        <taxon>Dreissenoidea</taxon>
        <taxon>Dreissenidae</taxon>
        <taxon>Dreissena</taxon>
    </lineage>
</organism>
<dbReference type="AlphaFoldDB" id="A0A9D4LTE6"/>
<accession>A0A9D4LTE6</accession>
<reference evidence="1" key="2">
    <citation type="submission" date="2020-11" db="EMBL/GenBank/DDBJ databases">
        <authorList>
            <person name="McCartney M.A."/>
            <person name="Auch B."/>
            <person name="Kono T."/>
            <person name="Mallez S."/>
            <person name="Becker A."/>
            <person name="Gohl D.M."/>
            <person name="Silverstein K.A.T."/>
            <person name="Koren S."/>
            <person name="Bechman K.B."/>
            <person name="Herman A."/>
            <person name="Abrahante J.E."/>
            <person name="Garbe J."/>
        </authorList>
    </citation>
    <scope>NUCLEOTIDE SEQUENCE</scope>
    <source>
        <strain evidence="1">Duluth1</strain>
        <tissue evidence="1">Whole animal</tissue>
    </source>
</reference>
<dbReference type="EMBL" id="JAIWYP010000002">
    <property type="protein sequence ID" value="KAH3862541.1"/>
    <property type="molecule type" value="Genomic_DNA"/>
</dbReference>